<protein>
    <submittedName>
        <fullName evidence="1">Uncharacterized protein</fullName>
    </submittedName>
</protein>
<reference evidence="1 2" key="1">
    <citation type="submission" date="2019-06" db="EMBL/GenBank/DDBJ databases">
        <title>A chromosome-scale genome assembly of the European perch, Perca fluviatilis.</title>
        <authorList>
            <person name="Roques C."/>
            <person name="Zahm M."/>
            <person name="Cabau C."/>
            <person name="Klopp C."/>
            <person name="Bouchez O."/>
            <person name="Donnadieu C."/>
            <person name="Kuhl H."/>
            <person name="Gislard M."/>
            <person name="Guendouz S."/>
            <person name="Journot L."/>
            <person name="Haffray P."/>
            <person name="Bestin A."/>
            <person name="Morvezen R."/>
            <person name="Feron R."/>
            <person name="Wen M."/>
            <person name="Jouanno E."/>
            <person name="Herpin A."/>
            <person name="Schartl M."/>
            <person name="Postlethwait J."/>
            <person name="Schaerlinger B."/>
            <person name="Chardard D."/>
            <person name="Lecocq T."/>
            <person name="Poncet C."/>
            <person name="Jaffrelo L."/>
            <person name="Lampietro C."/>
            <person name="Guiguen Y."/>
        </authorList>
    </citation>
    <scope>NUCLEOTIDE SEQUENCE [LARGE SCALE GENOMIC DNA]</scope>
    <source>
        <tissue evidence="1">Blood</tissue>
    </source>
</reference>
<evidence type="ECO:0000313" key="2">
    <source>
        <dbReference type="Proteomes" id="UP000465112"/>
    </source>
</evidence>
<keyword evidence="2" id="KW-1185">Reference proteome</keyword>
<name>A0A6A5FLN4_PERFL</name>
<proteinExistence type="predicted"/>
<evidence type="ECO:0000313" key="1">
    <source>
        <dbReference type="EMBL" id="KAF1393679.1"/>
    </source>
</evidence>
<dbReference type="Proteomes" id="UP000465112">
    <property type="component" value="Chromosome 2"/>
</dbReference>
<comment type="caution">
    <text evidence="1">The sequence shown here is derived from an EMBL/GenBank/DDBJ whole genome shotgun (WGS) entry which is preliminary data.</text>
</comment>
<organism evidence="1 2">
    <name type="scientific">Perca fluviatilis</name>
    <name type="common">European perch</name>
    <dbReference type="NCBI Taxonomy" id="8168"/>
    <lineage>
        <taxon>Eukaryota</taxon>
        <taxon>Metazoa</taxon>
        <taxon>Chordata</taxon>
        <taxon>Craniata</taxon>
        <taxon>Vertebrata</taxon>
        <taxon>Euteleostomi</taxon>
        <taxon>Actinopterygii</taxon>
        <taxon>Neopterygii</taxon>
        <taxon>Teleostei</taxon>
        <taxon>Neoteleostei</taxon>
        <taxon>Acanthomorphata</taxon>
        <taxon>Eupercaria</taxon>
        <taxon>Perciformes</taxon>
        <taxon>Percoidei</taxon>
        <taxon>Percidae</taxon>
        <taxon>Percinae</taxon>
        <taxon>Perca</taxon>
    </lineage>
</organism>
<sequence length="68" mass="7676">MIPQLERQHPLATARGSWPHWTLRSATGNTLIPNSEPEFEICNHCHPLFSSAYQEVQFISQASPGIVF</sequence>
<dbReference type="EMBL" id="VHII01000002">
    <property type="protein sequence ID" value="KAF1393679.1"/>
    <property type="molecule type" value="Genomic_DNA"/>
</dbReference>
<gene>
    <name evidence="1" type="ORF">PFLUV_G00018530</name>
</gene>
<accession>A0A6A5FLN4</accession>
<dbReference type="AlphaFoldDB" id="A0A6A5FLN4"/>